<sequence length="87" mass="9312">MESIKCKVFPPKQENVEMKQESTEGSSSSSIKPKNLETESLVPSSMEDVEPLIPIKAESSVKTELPAVAIGSVATSSAIDMEEETQG</sequence>
<evidence type="ECO:0000313" key="3">
    <source>
        <dbReference type="Proteomes" id="UP000489600"/>
    </source>
</evidence>
<dbReference type="AlphaFoldDB" id="A0A565BHQ7"/>
<feature type="region of interest" description="Disordered" evidence="1">
    <location>
        <begin position="1"/>
        <end position="45"/>
    </location>
</feature>
<dbReference type="EMBL" id="CABITT030000004">
    <property type="protein sequence ID" value="VVB01176.1"/>
    <property type="molecule type" value="Genomic_DNA"/>
</dbReference>
<protein>
    <submittedName>
        <fullName evidence="2">Uncharacterized protein</fullName>
    </submittedName>
</protein>
<dbReference type="Proteomes" id="UP000489600">
    <property type="component" value="Unassembled WGS sequence"/>
</dbReference>
<evidence type="ECO:0000313" key="2">
    <source>
        <dbReference type="EMBL" id="VVB01176.1"/>
    </source>
</evidence>
<organism evidence="2 3">
    <name type="scientific">Arabis nemorensis</name>
    <dbReference type="NCBI Taxonomy" id="586526"/>
    <lineage>
        <taxon>Eukaryota</taxon>
        <taxon>Viridiplantae</taxon>
        <taxon>Streptophyta</taxon>
        <taxon>Embryophyta</taxon>
        <taxon>Tracheophyta</taxon>
        <taxon>Spermatophyta</taxon>
        <taxon>Magnoliopsida</taxon>
        <taxon>eudicotyledons</taxon>
        <taxon>Gunneridae</taxon>
        <taxon>Pentapetalae</taxon>
        <taxon>rosids</taxon>
        <taxon>malvids</taxon>
        <taxon>Brassicales</taxon>
        <taxon>Brassicaceae</taxon>
        <taxon>Arabideae</taxon>
        <taxon>Arabis</taxon>
    </lineage>
</organism>
<gene>
    <name evidence="2" type="ORF">ANE_LOCUS11620</name>
</gene>
<evidence type="ECO:0000256" key="1">
    <source>
        <dbReference type="SAM" id="MobiDB-lite"/>
    </source>
</evidence>
<proteinExistence type="predicted"/>
<accession>A0A565BHQ7</accession>
<reference evidence="2" key="1">
    <citation type="submission" date="2019-07" db="EMBL/GenBank/DDBJ databases">
        <authorList>
            <person name="Dittberner H."/>
        </authorList>
    </citation>
    <scope>NUCLEOTIDE SEQUENCE [LARGE SCALE GENOMIC DNA]</scope>
</reference>
<comment type="caution">
    <text evidence="2">The sequence shown here is derived from an EMBL/GenBank/DDBJ whole genome shotgun (WGS) entry which is preliminary data.</text>
</comment>
<keyword evidence="3" id="KW-1185">Reference proteome</keyword>
<name>A0A565BHQ7_9BRAS</name>